<evidence type="ECO:0000313" key="2">
    <source>
        <dbReference type="EMBL" id="UQC76562.1"/>
    </source>
</evidence>
<protein>
    <submittedName>
        <fullName evidence="2">Uncharacterized protein</fullName>
    </submittedName>
</protein>
<evidence type="ECO:0000256" key="1">
    <source>
        <dbReference type="SAM" id="MobiDB-lite"/>
    </source>
</evidence>
<feature type="compositionally biased region" description="Polar residues" evidence="1">
    <location>
        <begin position="404"/>
        <end position="423"/>
    </location>
</feature>
<gene>
    <name evidence="2" type="ORF">CLUP02_18075</name>
</gene>
<dbReference type="RefSeq" id="XP_049138203.1">
    <property type="nucleotide sequence ID" value="XM_049296979.1"/>
</dbReference>
<dbReference type="KEGG" id="clup:CLUP02_18075"/>
<sequence length="429" mass="47623">MAKLACPSSSHHSARNLARVDIGTADLLTLTQMTRHALCFSLASRKGLSAFSVTQLPFLDLLKLQKAVSAQHPPICLEYETSVETPRTENCTPFDLVAFSVAFRLPASQLSVASPMICPPPQHATAKRLSVPGYLADAGIFLALPGCDYTEDGGQLPQPVGLRRQPTRRQHQHCEWSRLRQNEVAGNRAILIPGYRERCIHDIDSLCRLQHIKPFMPYTKSRASTSDNVLCRHNEKTWLRRRRSAQRHFTAFVHTCRLPCLDLREISCCASGYLDAGEDRRRQDRGGDPYTSLMQLRDKPVSSRLSTSPTTDQCSNKIDATRSFRNFQADASETASSPPLIALLSSFALLGCGWALPWLVASRFSVPNVTARASHLIEAFARPLLQDFVYAGSWHRSPLASPFSVQNHRGSNPTPTLPPTSYGTYAELN</sequence>
<name>A0A9Q8SHG1_9PEZI</name>
<dbReference type="AlphaFoldDB" id="A0A9Q8SHG1"/>
<accession>A0A9Q8SHG1</accession>
<keyword evidence="3" id="KW-1185">Reference proteome</keyword>
<dbReference type="GeneID" id="73351989"/>
<dbReference type="Proteomes" id="UP000830671">
    <property type="component" value="Chromosome 10"/>
</dbReference>
<dbReference type="EMBL" id="CP019472">
    <property type="protein sequence ID" value="UQC76562.1"/>
    <property type="molecule type" value="Genomic_DNA"/>
</dbReference>
<organism evidence="2 3">
    <name type="scientific">Colletotrichum lupini</name>
    <dbReference type="NCBI Taxonomy" id="145971"/>
    <lineage>
        <taxon>Eukaryota</taxon>
        <taxon>Fungi</taxon>
        <taxon>Dikarya</taxon>
        <taxon>Ascomycota</taxon>
        <taxon>Pezizomycotina</taxon>
        <taxon>Sordariomycetes</taxon>
        <taxon>Hypocreomycetidae</taxon>
        <taxon>Glomerellales</taxon>
        <taxon>Glomerellaceae</taxon>
        <taxon>Colletotrichum</taxon>
        <taxon>Colletotrichum acutatum species complex</taxon>
    </lineage>
</organism>
<proteinExistence type="predicted"/>
<reference evidence="2" key="1">
    <citation type="journal article" date="2021" name="Mol. Plant Microbe Interact.">
        <title>Complete Genome Sequence of the Plant-Pathogenic Fungus Colletotrichum lupini.</title>
        <authorList>
            <person name="Baroncelli R."/>
            <person name="Pensec F."/>
            <person name="Da Lio D."/>
            <person name="Boufleur T."/>
            <person name="Vicente I."/>
            <person name="Sarrocco S."/>
            <person name="Picot A."/>
            <person name="Baraldi E."/>
            <person name="Sukno S."/>
            <person name="Thon M."/>
            <person name="Le Floch G."/>
        </authorList>
    </citation>
    <scope>NUCLEOTIDE SEQUENCE</scope>
    <source>
        <strain evidence="2">IMI 504893</strain>
    </source>
</reference>
<feature type="region of interest" description="Disordered" evidence="1">
    <location>
        <begin position="404"/>
        <end position="429"/>
    </location>
</feature>
<evidence type="ECO:0000313" key="3">
    <source>
        <dbReference type="Proteomes" id="UP000830671"/>
    </source>
</evidence>